<feature type="transmembrane region" description="Helical" evidence="10">
    <location>
        <begin position="68"/>
        <end position="87"/>
    </location>
</feature>
<keyword evidence="3 10" id="KW-0812">Transmembrane</keyword>
<evidence type="ECO:0000313" key="12">
    <source>
        <dbReference type="EMBL" id="SVB93555.1"/>
    </source>
</evidence>
<evidence type="ECO:0000256" key="2">
    <source>
        <dbReference type="ARBA" id="ARBA00012943"/>
    </source>
</evidence>
<dbReference type="GO" id="GO:0016020">
    <property type="term" value="C:membrane"/>
    <property type="evidence" value="ECO:0007669"/>
    <property type="project" value="UniProtKB-SubCell"/>
</dbReference>
<dbReference type="PANTHER" id="PTHR44758">
    <property type="entry name" value="NAD(P) TRANSHYDROGENASE SUBUNIT BETA"/>
    <property type="match status" value="1"/>
</dbReference>
<keyword evidence="7" id="KW-0520">NAD</keyword>
<organism evidence="12">
    <name type="scientific">marine metagenome</name>
    <dbReference type="NCBI Taxonomy" id="408172"/>
    <lineage>
        <taxon>unclassified sequences</taxon>
        <taxon>metagenomes</taxon>
        <taxon>ecological metagenomes</taxon>
    </lineage>
</organism>
<feature type="domain" description="NADP transhydrogenase beta-like" evidence="11">
    <location>
        <begin position="18"/>
        <end position="367"/>
    </location>
</feature>
<dbReference type="SUPFAM" id="SSF52467">
    <property type="entry name" value="DHS-like NAD/FAD-binding domain"/>
    <property type="match status" value="1"/>
</dbReference>
<keyword evidence="8 10" id="KW-0472">Membrane</keyword>
<dbReference type="InterPro" id="IPR034300">
    <property type="entry name" value="PNTB-like"/>
</dbReference>
<keyword evidence="5" id="KW-1278">Translocase</keyword>
<keyword evidence="4" id="KW-0521">NADP</keyword>
<gene>
    <name evidence="12" type="ORF">METZ01_LOCUS246409</name>
</gene>
<keyword evidence="6 10" id="KW-1133">Transmembrane helix</keyword>
<feature type="transmembrane region" description="Helical" evidence="10">
    <location>
        <begin position="44"/>
        <end position="62"/>
    </location>
</feature>
<dbReference type="InterPro" id="IPR029035">
    <property type="entry name" value="DHS-like_NAD/FAD-binding_dom"/>
</dbReference>
<feature type="transmembrane region" description="Helical" evidence="10">
    <location>
        <begin position="168"/>
        <end position="190"/>
    </location>
</feature>
<feature type="transmembrane region" description="Helical" evidence="10">
    <location>
        <begin position="196"/>
        <end position="217"/>
    </location>
</feature>
<comment type="catalytic activity">
    <reaction evidence="9">
        <text>NAD(+) + NADPH + H(+)(in) = NADH + NADP(+) + H(+)(out)</text>
        <dbReference type="Rhea" id="RHEA:47992"/>
        <dbReference type="ChEBI" id="CHEBI:15378"/>
        <dbReference type="ChEBI" id="CHEBI:57540"/>
        <dbReference type="ChEBI" id="CHEBI:57783"/>
        <dbReference type="ChEBI" id="CHEBI:57945"/>
        <dbReference type="ChEBI" id="CHEBI:58349"/>
        <dbReference type="EC" id="7.1.1.1"/>
    </reaction>
</comment>
<feature type="transmembrane region" description="Helical" evidence="10">
    <location>
        <begin position="224"/>
        <end position="244"/>
    </location>
</feature>
<dbReference type="EC" id="7.1.1.1" evidence="2"/>
<evidence type="ECO:0000256" key="5">
    <source>
        <dbReference type="ARBA" id="ARBA00022967"/>
    </source>
</evidence>
<feature type="transmembrane region" description="Helical" evidence="10">
    <location>
        <begin position="127"/>
        <end position="148"/>
    </location>
</feature>
<evidence type="ECO:0000256" key="4">
    <source>
        <dbReference type="ARBA" id="ARBA00022857"/>
    </source>
</evidence>
<proteinExistence type="predicted"/>
<reference evidence="12" key="1">
    <citation type="submission" date="2018-05" db="EMBL/GenBank/DDBJ databases">
        <authorList>
            <person name="Lanie J.A."/>
            <person name="Ng W.-L."/>
            <person name="Kazmierczak K.M."/>
            <person name="Andrzejewski T.M."/>
            <person name="Davidsen T.M."/>
            <person name="Wayne K.J."/>
            <person name="Tettelin H."/>
            <person name="Glass J.I."/>
            <person name="Rusch D."/>
            <person name="Podicherti R."/>
            <person name="Tsui H.-C.T."/>
            <person name="Winkler M.E."/>
        </authorList>
    </citation>
    <scope>NUCLEOTIDE SEQUENCE</scope>
</reference>
<evidence type="ECO:0000256" key="3">
    <source>
        <dbReference type="ARBA" id="ARBA00022692"/>
    </source>
</evidence>
<evidence type="ECO:0000259" key="11">
    <source>
        <dbReference type="Pfam" id="PF02233"/>
    </source>
</evidence>
<dbReference type="GO" id="GO:0008750">
    <property type="term" value="F:proton-translocating NAD(P)+ transhydrogenase activity"/>
    <property type="evidence" value="ECO:0007669"/>
    <property type="project" value="UniProtKB-EC"/>
</dbReference>
<feature type="transmembrane region" description="Helical" evidence="10">
    <location>
        <begin position="15"/>
        <end position="32"/>
    </location>
</feature>
<dbReference type="Gene3D" id="3.40.50.1220">
    <property type="entry name" value="TPP-binding domain"/>
    <property type="match status" value="1"/>
</dbReference>
<dbReference type="PANTHER" id="PTHR44758:SF1">
    <property type="entry name" value="NAD(P) TRANSHYDROGENASE SUBUNIT BETA"/>
    <property type="match status" value="1"/>
</dbReference>
<evidence type="ECO:0000256" key="6">
    <source>
        <dbReference type="ARBA" id="ARBA00022989"/>
    </source>
</evidence>
<feature type="transmembrane region" description="Helical" evidence="10">
    <location>
        <begin position="250"/>
        <end position="268"/>
    </location>
</feature>
<sequence>MEILSTIFSETTNDALVNVVYILAAVLFIFGLKMLGSPETAKKGNLISALGMLIAVVVTLLDQSIIDYKWIFVGLVLGSLVGTIAAMKVKMTAMPEMVAIFNGFGGIASLLVGSSEYLLAVPHDMGILIPIFLTVVIGGLTFTGSLIAYGKLSETITGNPIIYKGQQWINGILVIALLFLGIEMIALQGLFVTVDWQILVAAVALSFLLGILIVIPIGGADMPVVIALLNSYSGLAACAAGFVILNNVLIVAGALVGASGLILTNIMCKAMNRSLANVLFSGFGSVISANESSDEQGEIRPINVGDAYLILEAASSVLVVPGYGMAVAQAQHAVRELGELLEENGSEVQYAIHPVAGRMPGHMNVLL</sequence>
<evidence type="ECO:0000256" key="10">
    <source>
        <dbReference type="SAM" id="Phobius"/>
    </source>
</evidence>
<evidence type="ECO:0000256" key="1">
    <source>
        <dbReference type="ARBA" id="ARBA00004141"/>
    </source>
</evidence>
<dbReference type="AlphaFoldDB" id="A0A382I2E3"/>
<feature type="transmembrane region" description="Helical" evidence="10">
    <location>
        <begin position="99"/>
        <end position="121"/>
    </location>
</feature>
<protein>
    <recommendedName>
        <fullName evidence="2">proton-translocating NAD(P)(+) transhydrogenase</fullName>
        <ecNumber evidence="2">7.1.1.1</ecNumber>
    </recommendedName>
</protein>
<feature type="non-terminal residue" evidence="12">
    <location>
        <position position="367"/>
    </location>
</feature>
<comment type="subcellular location">
    <subcellularLocation>
        <location evidence="1">Membrane</location>
        <topology evidence="1">Multi-pass membrane protein</topology>
    </subcellularLocation>
</comment>
<name>A0A382I2E3_9ZZZZ</name>
<dbReference type="Pfam" id="PF02233">
    <property type="entry name" value="PNTB"/>
    <property type="match status" value="1"/>
</dbReference>
<dbReference type="EMBL" id="UINC01064671">
    <property type="protein sequence ID" value="SVB93555.1"/>
    <property type="molecule type" value="Genomic_DNA"/>
</dbReference>
<accession>A0A382I2E3</accession>
<evidence type="ECO:0000256" key="7">
    <source>
        <dbReference type="ARBA" id="ARBA00023027"/>
    </source>
</evidence>
<evidence type="ECO:0000256" key="9">
    <source>
        <dbReference type="ARBA" id="ARBA00048202"/>
    </source>
</evidence>
<evidence type="ECO:0000256" key="8">
    <source>
        <dbReference type="ARBA" id="ARBA00023136"/>
    </source>
</evidence>